<proteinExistence type="predicted"/>
<reference evidence="3" key="2">
    <citation type="submission" date="2020-11" db="EMBL/GenBank/DDBJ databases">
        <authorList>
            <person name="McCartney M.A."/>
            <person name="Auch B."/>
            <person name="Kono T."/>
            <person name="Mallez S."/>
            <person name="Becker A."/>
            <person name="Gohl D.M."/>
            <person name="Silverstein K.A.T."/>
            <person name="Koren S."/>
            <person name="Bechman K.B."/>
            <person name="Herman A."/>
            <person name="Abrahante J.E."/>
            <person name="Garbe J."/>
        </authorList>
    </citation>
    <scope>NUCLEOTIDE SEQUENCE</scope>
    <source>
        <strain evidence="3">Duluth1</strain>
        <tissue evidence="3">Whole animal</tissue>
    </source>
</reference>
<evidence type="ECO:0000256" key="1">
    <source>
        <dbReference type="SAM" id="SignalP"/>
    </source>
</evidence>
<dbReference type="Proteomes" id="UP000828390">
    <property type="component" value="Unassembled WGS sequence"/>
</dbReference>
<name>A0A9D4QNG1_DREPO</name>
<dbReference type="SMART" id="SM00409">
    <property type="entry name" value="IG"/>
    <property type="match status" value="2"/>
</dbReference>
<dbReference type="Pfam" id="PF13927">
    <property type="entry name" value="Ig_3"/>
    <property type="match status" value="1"/>
</dbReference>
<comment type="caution">
    <text evidence="3">The sequence shown here is derived from an EMBL/GenBank/DDBJ whole genome shotgun (WGS) entry which is preliminary data.</text>
</comment>
<dbReference type="InterPro" id="IPR013098">
    <property type="entry name" value="Ig_I-set"/>
</dbReference>
<feature type="signal peptide" evidence="1">
    <location>
        <begin position="1"/>
        <end position="27"/>
    </location>
</feature>
<evidence type="ECO:0000313" key="3">
    <source>
        <dbReference type="EMBL" id="KAH3836505.1"/>
    </source>
</evidence>
<dbReference type="InterPro" id="IPR003599">
    <property type="entry name" value="Ig_sub"/>
</dbReference>
<dbReference type="SMART" id="SM00408">
    <property type="entry name" value="IGc2"/>
    <property type="match status" value="2"/>
</dbReference>
<dbReference type="InterPro" id="IPR007110">
    <property type="entry name" value="Ig-like_dom"/>
</dbReference>
<evidence type="ECO:0000259" key="2">
    <source>
        <dbReference type="PROSITE" id="PS50835"/>
    </source>
</evidence>
<reference evidence="3" key="1">
    <citation type="journal article" date="2019" name="bioRxiv">
        <title>The Genome of the Zebra Mussel, Dreissena polymorpha: A Resource for Invasive Species Research.</title>
        <authorList>
            <person name="McCartney M.A."/>
            <person name="Auch B."/>
            <person name="Kono T."/>
            <person name="Mallez S."/>
            <person name="Zhang Y."/>
            <person name="Obille A."/>
            <person name="Becker A."/>
            <person name="Abrahante J.E."/>
            <person name="Garbe J."/>
            <person name="Badalamenti J.P."/>
            <person name="Herman A."/>
            <person name="Mangelson H."/>
            <person name="Liachko I."/>
            <person name="Sullivan S."/>
            <person name="Sone E.D."/>
            <person name="Koren S."/>
            <person name="Silverstein K.A.T."/>
            <person name="Beckman K.B."/>
            <person name="Gohl D.M."/>
        </authorList>
    </citation>
    <scope>NUCLEOTIDE SEQUENCE</scope>
    <source>
        <strain evidence="3">Duluth1</strain>
        <tissue evidence="3">Whole animal</tissue>
    </source>
</reference>
<dbReference type="InterPro" id="IPR003598">
    <property type="entry name" value="Ig_sub2"/>
</dbReference>
<dbReference type="GO" id="GO:0032589">
    <property type="term" value="C:neuron projection membrane"/>
    <property type="evidence" value="ECO:0007669"/>
    <property type="project" value="TreeGrafter"/>
</dbReference>
<dbReference type="SUPFAM" id="SSF48726">
    <property type="entry name" value="Immunoglobulin"/>
    <property type="match status" value="2"/>
</dbReference>
<dbReference type="EMBL" id="JAIWYP010000004">
    <property type="protein sequence ID" value="KAH3836505.1"/>
    <property type="molecule type" value="Genomic_DNA"/>
</dbReference>
<feature type="domain" description="Ig-like" evidence="2">
    <location>
        <begin position="32"/>
        <end position="131"/>
    </location>
</feature>
<evidence type="ECO:0000313" key="4">
    <source>
        <dbReference type="Proteomes" id="UP000828390"/>
    </source>
</evidence>
<feature type="domain" description="Ig-like" evidence="2">
    <location>
        <begin position="142"/>
        <end position="233"/>
    </location>
</feature>
<dbReference type="GO" id="GO:0050808">
    <property type="term" value="P:synapse organization"/>
    <property type="evidence" value="ECO:0007669"/>
    <property type="project" value="TreeGrafter"/>
</dbReference>
<dbReference type="OrthoDB" id="190835at2759"/>
<dbReference type="InterPro" id="IPR013783">
    <property type="entry name" value="Ig-like_fold"/>
</dbReference>
<dbReference type="InterPro" id="IPR036179">
    <property type="entry name" value="Ig-like_dom_sf"/>
</dbReference>
<dbReference type="PROSITE" id="PS50835">
    <property type="entry name" value="IG_LIKE"/>
    <property type="match status" value="2"/>
</dbReference>
<dbReference type="PANTHER" id="PTHR23279">
    <property type="entry name" value="DEFECTIVE PROBOSCIS EXTENSION RESPONSE DPR -RELATED"/>
    <property type="match status" value="1"/>
</dbReference>
<dbReference type="AlphaFoldDB" id="A0A9D4QNG1"/>
<accession>A0A9D4QNG1</accession>
<dbReference type="Gene3D" id="2.60.40.10">
    <property type="entry name" value="Immunoglobulins"/>
    <property type="match status" value="2"/>
</dbReference>
<protein>
    <recommendedName>
        <fullName evidence="2">Ig-like domain-containing protein</fullName>
    </recommendedName>
</protein>
<gene>
    <name evidence="3" type="ORF">DPMN_109876</name>
</gene>
<keyword evidence="1" id="KW-0732">Signal</keyword>
<feature type="chain" id="PRO_5038615629" description="Ig-like domain-containing protein" evidence="1">
    <location>
        <begin position="28"/>
        <end position="300"/>
    </location>
</feature>
<dbReference type="Pfam" id="PF07679">
    <property type="entry name" value="I-set"/>
    <property type="match status" value="1"/>
</dbReference>
<keyword evidence="4" id="KW-1185">Reference proteome</keyword>
<sequence length="300" mass="33781">MTEGHPWMHIIWIWILVLATFISSVASYGQLPTFTNTPVNVTITQGSEAIMRCGVENLGTKTVSWRKLPYNVPITVGKEQFLELDRFKLVQVVSRCEWNLHIKNAHTFDSGTYECQVSLKSAFIRRNVTLVVYDSSKDPVKPSIHISGTQFVEKGSPILLTCNVTSDDMPQSVDWFFEGRVVQTSYERNVYIHQQVSLSERLLTSTLSIGHAQIADTGKYVCRASKDLATRINVDVLNAETYNEKRDTQEERASSMTSSSGVFCIRTLSGSLLHNMCLYVCLTIMFIRVSMPCIATCTLE</sequence>
<organism evidence="3 4">
    <name type="scientific">Dreissena polymorpha</name>
    <name type="common">Zebra mussel</name>
    <name type="synonym">Mytilus polymorpha</name>
    <dbReference type="NCBI Taxonomy" id="45954"/>
    <lineage>
        <taxon>Eukaryota</taxon>
        <taxon>Metazoa</taxon>
        <taxon>Spiralia</taxon>
        <taxon>Lophotrochozoa</taxon>
        <taxon>Mollusca</taxon>
        <taxon>Bivalvia</taxon>
        <taxon>Autobranchia</taxon>
        <taxon>Heteroconchia</taxon>
        <taxon>Euheterodonta</taxon>
        <taxon>Imparidentia</taxon>
        <taxon>Neoheterodontei</taxon>
        <taxon>Myida</taxon>
        <taxon>Dreissenoidea</taxon>
        <taxon>Dreissenidae</taxon>
        <taxon>Dreissena</taxon>
    </lineage>
</organism>
<dbReference type="PANTHER" id="PTHR23279:SF36">
    <property type="entry name" value="DEFECTIVE PROBOSCIS EXTENSION RESPONSE 9, ISOFORM A"/>
    <property type="match status" value="1"/>
</dbReference>
<dbReference type="InterPro" id="IPR037448">
    <property type="entry name" value="Zig-8"/>
</dbReference>